<dbReference type="InterPro" id="IPR044913">
    <property type="entry name" value="P_trefoil_dom_sf"/>
</dbReference>
<accession>A0AAV7N9V6</accession>
<feature type="region of interest" description="Disordered" evidence="3">
    <location>
        <begin position="95"/>
        <end position="116"/>
    </location>
</feature>
<evidence type="ECO:0000256" key="4">
    <source>
        <dbReference type="SAM" id="SignalP"/>
    </source>
</evidence>
<dbReference type="GO" id="GO:0005615">
    <property type="term" value="C:extracellular space"/>
    <property type="evidence" value="ECO:0007669"/>
    <property type="project" value="TreeGrafter"/>
</dbReference>
<dbReference type="EMBL" id="JANPWB010000012">
    <property type="protein sequence ID" value="KAJ1112851.1"/>
    <property type="molecule type" value="Genomic_DNA"/>
</dbReference>
<dbReference type="Pfam" id="PF00088">
    <property type="entry name" value="Trefoil"/>
    <property type="match status" value="1"/>
</dbReference>
<reference evidence="6" key="1">
    <citation type="journal article" date="2022" name="bioRxiv">
        <title>Sequencing and chromosome-scale assembly of the giantPleurodeles waltlgenome.</title>
        <authorList>
            <person name="Brown T."/>
            <person name="Elewa A."/>
            <person name="Iarovenko S."/>
            <person name="Subramanian E."/>
            <person name="Araus A.J."/>
            <person name="Petzold A."/>
            <person name="Susuki M."/>
            <person name="Suzuki K.-i.T."/>
            <person name="Hayashi T."/>
            <person name="Toyoda A."/>
            <person name="Oliveira C."/>
            <person name="Osipova E."/>
            <person name="Leigh N.D."/>
            <person name="Simon A."/>
            <person name="Yun M.H."/>
        </authorList>
    </citation>
    <scope>NUCLEOTIDE SEQUENCE</scope>
    <source>
        <strain evidence="6">20211129_DDA</strain>
        <tissue evidence="6">Liver</tissue>
    </source>
</reference>
<keyword evidence="1 2" id="KW-1015">Disulfide bond</keyword>
<comment type="caution">
    <text evidence="2">Lacks conserved residue(s) required for the propagation of feature annotation.</text>
</comment>
<evidence type="ECO:0000256" key="2">
    <source>
        <dbReference type="PROSITE-ProRule" id="PRU00779"/>
    </source>
</evidence>
<feature type="domain" description="P-type" evidence="5">
    <location>
        <begin position="33"/>
        <end position="78"/>
    </location>
</feature>
<feature type="non-terminal residue" evidence="6">
    <location>
        <position position="116"/>
    </location>
</feature>
<feature type="chain" id="PRO_5043843510" description="P-type domain-containing protein" evidence="4">
    <location>
        <begin position="26"/>
        <end position="116"/>
    </location>
</feature>
<dbReference type="SUPFAM" id="SSF57492">
    <property type="entry name" value="Trefoil"/>
    <property type="match status" value="1"/>
</dbReference>
<dbReference type="InterPro" id="IPR017994">
    <property type="entry name" value="P_trefoil_chordata"/>
</dbReference>
<dbReference type="AlphaFoldDB" id="A0AAV7N9V6"/>
<dbReference type="PANTHER" id="PTHR13826">
    <property type="entry name" value="INTESTINAL TREFOIL FACTOR-RELATED"/>
    <property type="match status" value="1"/>
</dbReference>
<dbReference type="Gene3D" id="4.10.110.10">
    <property type="entry name" value="Spasmolytic Protein, domain 1"/>
    <property type="match status" value="1"/>
</dbReference>
<feature type="signal peptide" evidence="4">
    <location>
        <begin position="1"/>
        <end position="25"/>
    </location>
</feature>
<evidence type="ECO:0000259" key="5">
    <source>
        <dbReference type="PROSITE" id="PS51448"/>
    </source>
</evidence>
<evidence type="ECO:0000256" key="1">
    <source>
        <dbReference type="ARBA" id="ARBA00023157"/>
    </source>
</evidence>
<keyword evidence="7" id="KW-1185">Reference proteome</keyword>
<dbReference type="InterPro" id="IPR000519">
    <property type="entry name" value="P_trefoil_dom"/>
</dbReference>
<keyword evidence="4" id="KW-0732">Signal</keyword>
<organism evidence="6 7">
    <name type="scientific">Pleurodeles waltl</name>
    <name type="common">Iberian ribbed newt</name>
    <dbReference type="NCBI Taxonomy" id="8319"/>
    <lineage>
        <taxon>Eukaryota</taxon>
        <taxon>Metazoa</taxon>
        <taxon>Chordata</taxon>
        <taxon>Craniata</taxon>
        <taxon>Vertebrata</taxon>
        <taxon>Euteleostomi</taxon>
        <taxon>Amphibia</taxon>
        <taxon>Batrachia</taxon>
        <taxon>Caudata</taxon>
        <taxon>Salamandroidea</taxon>
        <taxon>Salamandridae</taxon>
        <taxon>Pleurodelinae</taxon>
        <taxon>Pleurodeles</taxon>
    </lineage>
</organism>
<gene>
    <name evidence="6" type="ORF">NDU88_001112</name>
</gene>
<feature type="disulfide bond" evidence="2">
    <location>
        <begin position="57"/>
        <end position="74"/>
    </location>
</feature>
<evidence type="ECO:0000313" key="6">
    <source>
        <dbReference type="EMBL" id="KAJ1112851.1"/>
    </source>
</evidence>
<evidence type="ECO:0000256" key="3">
    <source>
        <dbReference type="SAM" id="MobiDB-lite"/>
    </source>
</evidence>
<dbReference type="PROSITE" id="PS51448">
    <property type="entry name" value="P_TREFOIL_2"/>
    <property type="match status" value="1"/>
</dbReference>
<dbReference type="CDD" id="cd00111">
    <property type="entry name" value="Trefoil"/>
    <property type="match status" value="1"/>
</dbReference>
<proteinExistence type="predicted"/>
<comment type="caution">
    <text evidence="6">The sequence shown here is derived from an EMBL/GenBank/DDBJ whole genome shotgun (WGS) entry which is preliminary data.</text>
</comment>
<evidence type="ECO:0000313" key="7">
    <source>
        <dbReference type="Proteomes" id="UP001066276"/>
    </source>
</evidence>
<protein>
    <recommendedName>
        <fullName evidence="5">P-type domain-containing protein</fullName>
    </recommendedName>
</protein>
<name>A0AAV7N9V6_PLEWA</name>
<dbReference type="PANTHER" id="PTHR13826:SF14">
    <property type="entry name" value="TREFOIL FACTOR 2"/>
    <property type="match status" value="1"/>
</dbReference>
<feature type="non-terminal residue" evidence="6">
    <location>
        <position position="1"/>
    </location>
</feature>
<sequence length="116" mass="12824">RESKTAMMCSLLPCIALIFVATVFAAGPQSSIPGCKSVEPDKRVWCCGRRGLTKRECLDKGCCYDLSIPGVVSCFNTPDNDQTCSHHHRSKKIIKRDDEKVEEEVPAVPDEGEKKP</sequence>
<dbReference type="Proteomes" id="UP001066276">
    <property type="component" value="Chromosome 8"/>
</dbReference>